<dbReference type="InParanoid" id="B4MTF8"/>
<dbReference type="OMA" id="MAQWPLH"/>
<feature type="region of interest" description="Disordered" evidence="1">
    <location>
        <begin position="1"/>
        <end position="61"/>
    </location>
</feature>
<gene>
    <name evidence="2" type="primary">Dwil\GK20153</name>
    <name evidence="2" type="ORF">Dwil_GK20153</name>
</gene>
<protein>
    <recommendedName>
        <fullName evidence="4">F-box domain-containing protein</fullName>
    </recommendedName>
</protein>
<dbReference type="Gene3D" id="3.80.10.10">
    <property type="entry name" value="Ribonuclease Inhibitor"/>
    <property type="match status" value="1"/>
</dbReference>
<dbReference type="KEGG" id="dwi:6641186"/>
<reference evidence="2 3" key="1">
    <citation type="journal article" date="2007" name="Nature">
        <title>Evolution of genes and genomes on the Drosophila phylogeny.</title>
        <authorList>
            <consortium name="Drosophila 12 Genomes Consortium"/>
            <person name="Clark A.G."/>
            <person name="Eisen M.B."/>
            <person name="Smith D.R."/>
            <person name="Bergman C.M."/>
            <person name="Oliver B."/>
            <person name="Markow T.A."/>
            <person name="Kaufman T.C."/>
            <person name="Kellis M."/>
            <person name="Gelbart W."/>
            <person name="Iyer V.N."/>
            <person name="Pollard D.A."/>
            <person name="Sackton T.B."/>
            <person name="Larracuente A.M."/>
            <person name="Singh N.D."/>
            <person name="Abad J.P."/>
            <person name="Abt D.N."/>
            <person name="Adryan B."/>
            <person name="Aguade M."/>
            <person name="Akashi H."/>
            <person name="Anderson W.W."/>
            <person name="Aquadro C.F."/>
            <person name="Ardell D.H."/>
            <person name="Arguello R."/>
            <person name="Artieri C.G."/>
            <person name="Barbash D.A."/>
            <person name="Barker D."/>
            <person name="Barsanti P."/>
            <person name="Batterham P."/>
            <person name="Batzoglou S."/>
            <person name="Begun D."/>
            <person name="Bhutkar A."/>
            <person name="Blanco E."/>
            <person name="Bosak S.A."/>
            <person name="Bradley R.K."/>
            <person name="Brand A.D."/>
            <person name="Brent M.R."/>
            <person name="Brooks A.N."/>
            <person name="Brown R.H."/>
            <person name="Butlin R.K."/>
            <person name="Caggese C."/>
            <person name="Calvi B.R."/>
            <person name="Bernardo de Carvalho A."/>
            <person name="Caspi A."/>
            <person name="Castrezana S."/>
            <person name="Celniker S.E."/>
            <person name="Chang J.L."/>
            <person name="Chapple C."/>
            <person name="Chatterji S."/>
            <person name="Chinwalla A."/>
            <person name="Civetta A."/>
            <person name="Clifton S.W."/>
            <person name="Comeron J.M."/>
            <person name="Costello J.C."/>
            <person name="Coyne J.A."/>
            <person name="Daub J."/>
            <person name="David R.G."/>
            <person name="Delcher A.L."/>
            <person name="Delehaunty K."/>
            <person name="Do C.B."/>
            <person name="Ebling H."/>
            <person name="Edwards K."/>
            <person name="Eickbush T."/>
            <person name="Evans J.D."/>
            <person name="Filipski A."/>
            <person name="Findeiss S."/>
            <person name="Freyhult E."/>
            <person name="Fulton L."/>
            <person name="Fulton R."/>
            <person name="Garcia A.C."/>
            <person name="Gardiner A."/>
            <person name="Garfield D.A."/>
            <person name="Garvin B.E."/>
            <person name="Gibson G."/>
            <person name="Gilbert D."/>
            <person name="Gnerre S."/>
            <person name="Godfrey J."/>
            <person name="Good R."/>
            <person name="Gotea V."/>
            <person name="Gravely B."/>
            <person name="Greenberg A.J."/>
            <person name="Griffiths-Jones S."/>
            <person name="Gross S."/>
            <person name="Guigo R."/>
            <person name="Gustafson E.A."/>
            <person name="Haerty W."/>
            <person name="Hahn M.W."/>
            <person name="Halligan D.L."/>
            <person name="Halpern A.L."/>
            <person name="Halter G.M."/>
            <person name="Han M.V."/>
            <person name="Heger A."/>
            <person name="Hillier L."/>
            <person name="Hinrichs A.S."/>
            <person name="Holmes I."/>
            <person name="Hoskins R.A."/>
            <person name="Hubisz M.J."/>
            <person name="Hultmark D."/>
            <person name="Huntley M.A."/>
            <person name="Jaffe D.B."/>
            <person name="Jagadeeshan S."/>
            <person name="Jeck W.R."/>
            <person name="Johnson J."/>
            <person name="Jones C.D."/>
            <person name="Jordan W.C."/>
            <person name="Karpen G.H."/>
            <person name="Kataoka E."/>
            <person name="Keightley P.D."/>
            <person name="Kheradpour P."/>
            <person name="Kirkness E.F."/>
            <person name="Koerich L.B."/>
            <person name="Kristiansen K."/>
            <person name="Kudrna D."/>
            <person name="Kulathinal R.J."/>
            <person name="Kumar S."/>
            <person name="Kwok R."/>
            <person name="Lander E."/>
            <person name="Langley C.H."/>
            <person name="Lapoint R."/>
            <person name="Lazzaro B.P."/>
            <person name="Lee S.J."/>
            <person name="Levesque L."/>
            <person name="Li R."/>
            <person name="Lin C.F."/>
            <person name="Lin M.F."/>
            <person name="Lindblad-Toh K."/>
            <person name="Llopart A."/>
            <person name="Long M."/>
            <person name="Low L."/>
            <person name="Lozovsky E."/>
            <person name="Lu J."/>
            <person name="Luo M."/>
            <person name="Machado C.A."/>
            <person name="Makalowski W."/>
            <person name="Marzo M."/>
            <person name="Matsuda M."/>
            <person name="Matzkin L."/>
            <person name="McAllister B."/>
            <person name="McBride C.S."/>
            <person name="McKernan B."/>
            <person name="McKernan K."/>
            <person name="Mendez-Lago M."/>
            <person name="Minx P."/>
            <person name="Mollenhauer M.U."/>
            <person name="Montooth K."/>
            <person name="Mount S.M."/>
            <person name="Mu X."/>
            <person name="Myers E."/>
            <person name="Negre B."/>
            <person name="Newfeld S."/>
            <person name="Nielsen R."/>
            <person name="Noor M.A."/>
            <person name="O'Grady P."/>
            <person name="Pachter L."/>
            <person name="Papaceit M."/>
            <person name="Parisi M.J."/>
            <person name="Parisi M."/>
            <person name="Parts L."/>
            <person name="Pedersen J.S."/>
            <person name="Pesole G."/>
            <person name="Phillippy A.M."/>
            <person name="Ponting C.P."/>
            <person name="Pop M."/>
            <person name="Porcelli D."/>
            <person name="Powell J.R."/>
            <person name="Prohaska S."/>
            <person name="Pruitt K."/>
            <person name="Puig M."/>
            <person name="Quesneville H."/>
            <person name="Ram K.R."/>
            <person name="Rand D."/>
            <person name="Rasmussen M.D."/>
            <person name="Reed L.K."/>
            <person name="Reenan R."/>
            <person name="Reily A."/>
            <person name="Remington K.A."/>
            <person name="Rieger T.T."/>
            <person name="Ritchie M.G."/>
            <person name="Robin C."/>
            <person name="Rogers Y.H."/>
            <person name="Rohde C."/>
            <person name="Rozas J."/>
            <person name="Rubenfield M.J."/>
            <person name="Ruiz A."/>
            <person name="Russo S."/>
            <person name="Salzberg S.L."/>
            <person name="Sanchez-Gracia A."/>
            <person name="Saranga D.J."/>
            <person name="Sato H."/>
            <person name="Schaeffer S.W."/>
            <person name="Schatz M.C."/>
            <person name="Schlenke T."/>
            <person name="Schwartz R."/>
            <person name="Segarra C."/>
            <person name="Singh R.S."/>
            <person name="Sirot L."/>
            <person name="Sirota M."/>
            <person name="Sisneros N.B."/>
            <person name="Smith C.D."/>
            <person name="Smith T.F."/>
            <person name="Spieth J."/>
            <person name="Stage D.E."/>
            <person name="Stark A."/>
            <person name="Stephan W."/>
            <person name="Strausberg R.L."/>
            <person name="Strempel S."/>
            <person name="Sturgill D."/>
            <person name="Sutton G."/>
            <person name="Sutton G.G."/>
            <person name="Tao W."/>
            <person name="Teichmann S."/>
            <person name="Tobari Y.N."/>
            <person name="Tomimura Y."/>
            <person name="Tsolas J.M."/>
            <person name="Valente V.L."/>
            <person name="Venter E."/>
            <person name="Venter J.C."/>
            <person name="Vicario S."/>
            <person name="Vieira F.G."/>
            <person name="Vilella A.J."/>
            <person name="Villasante A."/>
            <person name="Walenz B."/>
            <person name="Wang J."/>
            <person name="Wasserman M."/>
            <person name="Watts T."/>
            <person name="Wilson D."/>
            <person name="Wilson R.K."/>
            <person name="Wing R.A."/>
            <person name="Wolfner M.F."/>
            <person name="Wong A."/>
            <person name="Wong G.K."/>
            <person name="Wu C.I."/>
            <person name="Wu G."/>
            <person name="Yamamoto D."/>
            <person name="Yang H.P."/>
            <person name="Yang S.P."/>
            <person name="Yorke J.A."/>
            <person name="Yoshida K."/>
            <person name="Zdobnov E."/>
            <person name="Zhang P."/>
            <person name="Zhang Y."/>
            <person name="Zimin A.V."/>
            <person name="Baldwin J."/>
            <person name="Abdouelleil A."/>
            <person name="Abdulkadir J."/>
            <person name="Abebe A."/>
            <person name="Abera B."/>
            <person name="Abreu J."/>
            <person name="Acer S.C."/>
            <person name="Aftuck L."/>
            <person name="Alexander A."/>
            <person name="An P."/>
            <person name="Anderson E."/>
            <person name="Anderson S."/>
            <person name="Arachi H."/>
            <person name="Azer M."/>
            <person name="Bachantsang P."/>
            <person name="Barry A."/>
            <person name="Bayul T."/>
            <person name="Berlin A."/>
            <person name="Bessette D."/>
            <person name="Bloom T."/>
            <person name="Blye J."/>
            <person name="Boguslavskiy L."/>
            <person name="Bonnet C."/>
            <person name="Boukhgalter B."/>
            <person name="Bourzgui I."/>
            <person name="Brown A."/>
            <person name="Cahill P."/>
            <person name="Channer S."/>
            <person name="Cheshatsang Y."/>
            <person name="Chuda L."/>
            <person name="Citroen M."/>
            <person name="Collymore A."/>
            <person name="Cooke P."/>
            <person name="Costello M."/>
            <person name="D'Aco K."/>
            <person name="Daza R."/>
            <person name="De Haan G."/>
            <person name="DeGray S."/>
            <person name="DeMaso C."/>
            <person name="Dhargay N."/>
            <person name="Dooley K."/>
            <person name="Dooley E."/>
            <person name="Doricent M."/>
            <person name="Dorje P."/>
            <person name="Dorjee K."/>
            <person name="Dupes A."/>
            <person name="Elong R."/>
            <person name="Falk J."/>
            <person name="Farina A."/>
            <person name="Faro S."/>
            <person name="Ferguson D."/>
            <person name="Fisher S."/>
            <person name="Foley C.D."/>
            <person name="Franke A."/>
            <person name="Friedrich D."/>
            <person name="Gadbois L."/>
            <person name="Gearin G."/>
            <person name="Gearin C.R."/>
            <person name="Giannoukos G."/>
            <person name="Goode T."/>
            <person name="Graham J."/>
            <person name="Grandbois E."/>
            <person name="Grewal S."/>
            <person name="Gyaltsen K."/>
            <person name="Hafez N."/>
            <person name="Hagos B."/>
            <person name="Hall J."/>
            <person name="Henson C."/>
            <person name="Hollinger A."/>
            <person name="Honan T."/>
            <person name="Huard M.D."/>
            <person name="Hughes L."/>
            <person name="Hurhula B."/>
            <person name="Husby M.E."/>
            <person name="Kamat A."/>
            <person name="Kanga B."/>
            <person name="Kashin S."/>
            <person name="Khazanovich D."/>
            <person name="Kisner P."/>
            <person name="Lance K."/>
            <person name="Lara M."/>
            <person name="Lee W."/>
            <person name="Lennon N."/>
            <person name="Letendre F."/>
            <person name="LeVine R."/>
            <person name="Lipovsky A."/>
            <person name="Liu X."/>
            <person name="Liu J."/>
            <person name="Liu S."/>
            <person name="Lokyitsang T."/>
            <person name="Lokyitsang Y."/>
            <person name="Lubonja R."/>
            <person name="Lui A."/>
            <person name="MacDonald P."/>
            <person name="Magnisalis V."/>
            <person name="Maru K."/>
            <person name="Matthews C."/>
            <person name="McCusker W."/>
            <person name="McDonough S."/>
            <person name="Mehta T."/>
            <person name="Meldrim J."/>
            <person name="Meneus L."/>
            <person name="Mihai O."/>
            <person name="Mihalev A."/>
            <person name="Mihova T."/>
            <person name="Mittelman R."/>
            <person name="Mlenga V."/>
            <person name="Montmayeur A."/>
            <person name="Mulrain L."/>
            <person name="Navidi A."/>
            <person name="Naylor J."/>
            <person name="Negash T."/>
            <person name="Nguyen T."/>
            <person name="Nguyen N."/>
            <person name="Nicol R."/>
            <person name="Norbu C."/>
            <person name="Norbu N."/>
            <person name="Novod N."/>
            <person name="O'Neill B."/>
            <person name="Osman S."/>
            <person name="Markiewicz E."/>
            <person name="Oyono O.L."/>
            <person name="Patti C."/>
            <person name="Phunkhang P."/>
            <person name="Pierre F."/>
            <person name="Priest M."/>
            <person name="Raghuraman S."/>
            <person name="Rege F."/>
            <person name="Reyes R."/>
            <person name="Rise C."/>
            <person name="Rogov P."/>
            <person name="Ross K."/>
            <person name="Ryan E."/>
            <person name="Settipalli S."/>
            <person name="Shea T."/>
            <person name="Sherpa N."/>
            <person name="Shi L."/>
            <person name="Shih D."/>
            <person name="Sparrow T."/>
            <person name="Spaulding J."/>
            <person name="Stalker J."/>
            <person name="Stange-Thomann N."/>
            <person name="Stavropoulos S."/>
            <person name="Stone C."/>
            <person name="Strader C."/>
            <person name="Tesfaye S."/>
            <person name="Thomson T."/>
            <person name="Thoulutsang Y."/>
            <person name="Thoulutsang D."/>
            <person name="Topham K."/>
            <person name="Topping I."/>
            <person name="Tsamla T."/>
            <person name="Vassiliev H."/>
            <person name="Vo A."/>
            <person name="Wangchuk T."/>
            <person name="Wangdi T."/>
            <person name="Weiand M."/>
            <person name="Wilkinson J."/>
            <person name="Wilson A."/>
            <person name="Yadav S."/>
            <person name="Young G."/>
            <person name="Yu Q."/>
            <person name="Zembek L."/>
            <person name="Zhong D."/>
            <person name="Zimmer A."/>
            <person name="Zwirko Z."/>
            <person name="Jaffe D.B."/>
            <person name="Alvarez P."/>
            <person name="Brockman W."/>
            <person name="Butler J."/>
            <person name="Chin C."/>
            <person name="Gnerre S."/>
            <person name="Grabherr M."/>
            <person name="Kleber M."/>
            <person name="Mauceli E."/>
            <person name="MacCallum I."/>
        </authorList>
    </citation>
    <scope>NUCLEOTIDE SEQUENCE [LARGE SCALE GENOMIC DNA]</scope>
    <source>
        <strain evidence="3">Tucson 14030-0811.24</strain>
    </source>
</reference>
<feature type="compositionally biased region" description="Polar residues" evidence="1">
    <location>
        <begin position="24"/>
        <end position="46"/>
    </location>
</feature>
<evidence type="ECO:0000313" key="2">
    <source>
        <dbReference type="EMBL" id="EDW75397.1"/>
    </source>
</evidence>
<dbReference type="EMBL" id="CH963851">
    <property type="protein sequence ID" value="EDW75397.1"/>
    <property type="molecule type" value="Genomic_DNA"/>
</dbReference>
<dbReference type="PhylomeDB" id="B4MTF8"/>
<sequence>MQSVAKQIRKSSIDSRHSKSSSSTGWQTISVSDTTAQQSQAETQVLSELDSPLPSAIDEEPTTVEDQRLKQLFRNLSINDQLILYNEFRLLPQACNALWRAKYKKLDFRELEKKLSGGSLCYFLNYMMDHFKYVYFQADRLQANLNVLEKAGVKTLNSVQHCELLLEPSGTRSASDSECESVSFLRSKLIKGGDGEGDVATERNSFTMAQWPLHALPKLLRNLRRLKVHCDVQVHFIEHFENLQQLILYAYISQTALTGILERCTHLKRFFLKADTKNLHIHNIGKCQELQDISLPTRIFHMEREAVMALPDLQLLELTHCERDPNETLECLRFVLDEQRTANIEIMQLDCSCFDGPRWMRQVGLRQCSRLRGLVLINCQFNDREIADLEMPAVQKYLVFSSCHDLKEYQLLDMVKRCPKLCELYLIDCPQLTGQVLHGIYRIRRSETVDFPLNIVLSRCNQLREDYQKMYANYWYFKLPFIKVERMQEENRAIEDIQIFFYKKDQDMPSH</sequence>
<dbReference type="SUPFAM" id="SSF52047">
    <property type="entry name" value="RNI-like"/>
    <property type="match status" value="1"/>
</dbReference>
<dbReference type="eggNOG" id="ENOG502TFWD">
    <property type="taxonomic scope" value="Eukaryota"/>
</dbReference>
<dbReference type="InterPro" id="IPR032675">
    <property type="entry name" value="LRR_dom_sf"/>
</dbReference>
<evidence type="ECO:0008006" key="4">
    <source>
        <dbReference type="Google" id="ProtNLM"/>
    </source>
</evidence>
<dbReference type="HOGENOM" id="CLU_046602_0_0_1"/>
<dbReference type="OrthoDB" id="550575at2759"/>
<accession>B4MTF8</accession>
<dbReference type="AlphaFoldDB" id="B4MTF8"/>
<proteinExistence type="predicted"/>
<keyword evidence="3" id="KW-1185">Reference proteome</keyword>
<name>B4MTF8_DROWI</name>
<evidence type="ECO:0000313" key="3">
    <source>
        <dbReference type="Proteomes" id="UP000007798"/>
    </source>
</evidence>
<dbReference type="Proteomes" id="UP000007798">
    <property type="component" value="Unassembled WGS sequence"/>
</dbReference>
<organism evidence="2 3">
    <name type="scientific">Drosophila willistoni</name>
    <name type="common">Fruit fly</name>
    <dbReference type="NCBI Taxonomy" id="7260"/>
    <lineage>
        <taxon>Eukaryota</taxon>
        <taxon>Metazoa</taxon>
        <taxon>Ecdysozoa</taxon>
        <taxon>Arthropoda</taxon>
        <taxon>Hexapoda</taxon>
        <taxon>Insecta</taxon>
        <taxon>Pterygota</taxon>
        <taxon>Neoptera</taxon>
        <taxon>Endopterygota</taxon>
        <taxon>Diptera</taxon>
        <taxon>Brachycera</taxon>
        <taxon>Muscomorpha</taxon>
        <taxon>Ephydroidea</taxon>
        <taxon>Drosophilidae</taxon>
        <taxon>Drosophila</taxon>
        <taxon>Sophophora</taxon>
    </lineage>
</organism>
<evidence type="ECO:0000256" key="1">
    <source>
        <dbReference type="SAM" id="MobiDB-lite"/>
    </source>
</evidence>